<evidence type="ECO:0000313" key="6">
    <source>
        <dbReference type="EMBL" id="KAG2494908.1"/>
    </source>
</evidence>
<evidence type="ECO:0000256" key="3">
    <source>
        <dbReference type="ARBA" id="ARBA00023136"/>
    </source>
</evidence>
<dbReference type="SUPFAM" id="SSF50956">
    <property type="entry name" value="Thermostable phytase (3-phytase)"/>
    <property type="match status" value="1"/>
</dbReference>
<dbReference type="InterPro" id="IPR009722">
    <property type="entry name" value="YjiK/CarP"/>
</dbReference>
<name>A0A836C0V0_9CHLO</name>
<gene>
    <name evidence="6" type="ORF">HYH03_006843</name>
</gene>
<dbReference type="EMBL" id="JAEHOE010000027">
    <property type="protein sequence ID" value="KAG2494908.1"/>
    <property type="molecule type" value="Genomic_DNA"/>
</dbReference>
<keyword evidence="5" id="KW-0732">Signal</keyword>
<sequence length="342" mass="34524">MAAVAPPRRSQPPRPHHPQLAPRVTALLLLSSAVLLAAAASRGAHAAPPPVLPNNPVGPAAAAAAGVANPAGIFATAAAGAAAAGGASVPALAPVTAAGPTGPAQPAAGPAPAPAPAPAAAVVPAPAEAGLGAPARVASWPEDLTAWRPCVNDLPLLDVHNDASGLAADPSSGGSWWLVTDKPLAAMQYDRAFGRVLQKMPLPGVQDPEAIAWMGPNRLAVAEEMGNVVIFSVAPGAQPAMGVAQLEAQIPLQRIVRQPNKGIEGMAYDSAKGVFYLAQPQFSASGLSDLKDLSELTCYGPTCSSLLILSQRSKRIAHVDLSGRLLSSLRIKGLPRPEVGRA</sequence>
<keyword evidence="2" id="KW-1003">Cell membrane</keyword>
<comment type="caution">
    <text evidence="6">The sequence shown here is derived from an EMBL/GenBank/DDBJ whole genome shotgun (WGS) entry which is preliminary data.</text>
</comment>
<protein>
    <submittedName>
        <fullName evidence="6">Uncharacterized protein</fullName>
    </submittedName>
</protein>
<dbReference type="Pfam" id="PF06977">
    <property type="entry name" value="SdiA-regulated"/>
    <property type="match status" value="1"/>
</dbReference>
<dbReference type="AlphaFoldDB" id="A0A836C0V0"/>
<feature type="compositionally biased region" description="Low complexity" evidence="4">
    <location>
        <begin position="99"/>
        <end position="108"/>
    </location>
</feature>
<dbReference type="Proteomes" id="UP000612055">
    <property type="component" value="Unassembled WGS sequence"/>
</dbReference>
<dbReference type="GO" id="GO:0005886">
    <property type="term" value="C:plasma membrane"/>
    <property type="evidence" value="ECO:0007669"/>
    <property type="project" value="UniProtKB-SubCell"/>
</dbReference>
<feature type="region of interest" description="Disordered" evidence="4">
    <location>
        <begin position="99"/>
        <end position="118"/>
    </location>
</feature>
<evidence type="ECO:0000313" key="7">
    <source>
        <dbReference type="Proteomes" id="UP000612055"/>
    </source>
</evidence>
<accession>A0A836C0V0</accession>
<dbReference type="OrthoDB" id="539415at2759"/>
<feature type="chain" id="PRO_5032708827" evidence="5">
    <location>
        <begin position="47"/>
        <end position="342"/>
    </location>
</feature>
<evidence type="ECO:0000256" key="2">
    <source>
        <dbReference type="ARBA" id="ARBA00022475"/>
    </source>
</evidence>
<evidence type="ECO:0000256" key="1">
    <source>
        <dbReference type="ARBA" id="ARBA00004236"/>
    </source>
</evidence>
<evidence type="ECO:0000256" key="4">
    <source>
        <dbReference type="SAM" id="MobiDB-lite"/>
    </source>
</evidence>
<evidence type="ECO:0000256" key="5">
    <source>
        <dbReference type="SAM" id="SignalP"/>
    </source>
</evidence>
<keyword evidence="7" id="KW-1185">Reference proteome</keyword>
<organism evidence="6 7">
    <name type="scientific">Edaphochlamys debaryana</name>
    <dbReference type="NCBI Taxonomy" id="47281"/>
    <lineage>
        <taxon>Eukaryota</taxon>
        <taxon>Viridiplantae</taxon>
        <taxon>Chlorophyta</taxon>
        <taxon>core chlorophytes</taxon>
        <taxon>Chlorophyceae</taxon>
        <taxon>CS clade</taxon>
        <taxon>Chlamydomonadales</taxon>
        <taxon>Chlamydomonadales incertae sedis</taxon>
        <taxon>Edaphochlamys</taxon>
    </lineage>
</organism>
<feature type="signal peptide" evidence="5">
    <location>
        <begin position="1"/>
        <end position="46"/>
    </location>
</feature>
<keyword evidence="3" id="KW-0472">Membrane</keyword>
<proteinExistence type="predicted"/>
<reference evidence="6" key="1">
    <citation type="journal article" date="2020" name="bioRxiv">
        <title>Comparative genomics of Chlamydomonas.</title>
        <authorList>
            <person name="Craig R.J."/>
            <person name="Hasan A.R."/>
            <person name="Ness R.W."/>
            <person name="Keightley P.D."/>
        </authorList>
    </citation>
    <scope>NUCLEOTIDE SEQUENCE</scope>
    <source>
        <strain evidence="6">CCAP 11/70</strain>
    </source>
</reference>
<comment type="subcellular location">
    <subcellularLocation>
        <location evidence="1">Cell membrane</location>
    </subcellularLocation>
</comment>